<accession>D5H4B0</accession>
<dbReference type="EMBL" id="FP565811">
    <property type="protein sequence ID" value="CBH22750.1"/>
    <property type="molecule type" value="Genomic_DNA"/>
</dbReference>
<dbReference type="HOGENOM" id="CLU_2384457_0_0_10"/>
<proteinExistence type="predicted"/>
<dbReference type="KEGG" id="srm:SRM_p56032"/>
<reference evidence="1 2" key="1">
    <citation type="journal article" date="2010" name="ISME J.">
        <title>Fine-scale evolution: genomic, phenotypic and ecological differentiation in two coexisting Salinibacter ruber strains.</title>
        <authorList>
            <person name="Pena A."/>
            <person name="Teeling H."/>
            <person name="Huerta-Cepas J."/>
            <person name="Santos F."/>
            <person name="Yarza P."/>
            <person name="Brito-Echeverria J."/>
            <person name="Lucio M."/>
            <person name="Schmitt-Kopplin P."/>
            <person name="Meseguer I."/>
            <person name="Schenowitz C."/>
            <person name="Dossat C."/>
            <person name="Barbe V."/>
            <person name="Dopazo J."/>
            <person name="Rossello-Mora R."/>
            <person name="Schuler M."/>
            <person name="Glockner F.O."/>
            <person name="Amann R."/>
            <person name="Gabaldon T."/>
            <person name="Anton J."/>
        </authorList>
    </citation>
    <scope>NUCLEOTIDE SEQUENCE [LARGE SCALE GENOMIC DNA]</scope>
    <source>
        <strain evidence="1 2">M8</strain>
        <plasmid evidence="2">pSR56</plasmid>
    </source>
</reference>
<organism evidence="1 2">
    <name type="scientific">Salinibacter ruber (strain M8)</name>
    <dbReference type="NCBI Taxonomy" id="761659"/>
    <lineage>
        <taxon>Bacteria</taxon>
        <taxon>Pseudomonadati</taxon>
        <taxon>Rhodothermota</taxon>
        <taxon>Rhodothermia</taxon>
        <taxon>Rhodothermales</taxon>
        <taxon>Salinibacteraceae</taxon>
        <taxon>Salinibacter</taxon>
    </lineage>
</organism>
<geneLocation type="plasmid" evidence="1 2">
    <name>pSR56</name>
</geneLocation>
<dbReference type="AlphaFoldDB" id="D5H4B0"/>
<name>D5H4B0_SALRM</name>
<dbReference type="Proteomes" id="UP000000933">
    <property type="component" value="Plasmid pSR56"/>
</dbReference>
<gene>
    <name evidence="1" type="ORF">SRM_p56032</name>
</gene>
<protein>
    <submittedName>
        <fullName evidence="1">Uncharacterized protein</fullName>
    </submittedName>
</protein>
<sequence>MEEISVDCRQERLISLTEASKQLLDRFRRGLSILVEGTPNEPVGKAHVNRRVAGIGDHHVREVYVPFTEQAKKNPGLPCAPVTSFPEWRVDVDD</sequence>
<evidence type="ECO:0000313" key="2">
    <source>
        <dbReference type="Proteomes" id="UP000000933"/>
    </source>
</evidence>
<reference evidence="2" key="2">
    <citation type="submission" date="2010-04" db="EMBL/GenBank/DDBJ databases">
        <title>Genome sequence of Salinibacter ruber M8.</title>
        <authorList>
            <consortium name="Genoscope"/>
        </authorList>
    </citation>
    <scope>NUCLEOTIDE SEQUENCE [LARGE SCALE GENOMIC DNA]</scope>
    <source>
        <strain evidence="2">M8</strain>
        <plasmid evidence="2">pSR56</plasmid>
    </source>
</reference>
<evidence type="ECO:0000313" key="1">
    <source>
        <dbReference type="EMBL" id="CBH22750.1"/>
    </source>
</evidence>
<keyword evidence="1" id="KW-0614">Plasmid</keyword>